<dbReference type="Pfam" id="PF21136">
    <property type="entry name" value="WHD_MUS81"/>
    <property type="match status" value="1"/>
</dbReference>
<dbReference type="FunFam" id="1.10.10.10:FF:000307">
    <property type="entry name" value="Crossover junction endonuclease MUS81"/>
    <property type="match status" value="1"/>
</dbReference>
<comment type="subcellular location">
    <subcellularLocation>
        <location evidence="2 13">Nucleus</location>
    </subcellularLocation>
</comment>
<dbReference type="GO" id="GO:0005634">
    <property type="term" value="C:nucleus"/>
    <property type="evidence" value="ECO:0007669"/>
    <property type="project" value="UniProtKB-SubCell"/>
</dbReference>
<evidence type="ECO:0000256" key="13">
    <source>
        <dbReference type="RuleBase" id="RU369042"/>
    </source>
</evidence>
<keyword evidence="6 13" id="KW-0255">Endonuclease</keyword>
<dbReference type="GO" id="GO:0031573">
    <property type="term" value="P:mitotic intra-S DNA damage checkpoint signaling"/>
    <property type="evidence" value="ECO:0007669"/>
    <property type="project" value="TreeGrafter"/>
</dbReference>
<evidence type="ECO:0000256" key="10">
    <source>
        <dbReference type="ARBA" id="ARBA00023172"/>
    </source>
</evidence>
<dbReference type="InterPro" id="IPR036388">
    <property type="entry name" value="WH-like_DNA-bd_sf"/>
</dbReference>
<dbReference type="PANTHER" id="PTHR13451">
    <property type="entry name" value="CLASS II CROSSOVER JUNCTION ENDONUCLEASE MUS81"/>
    <property type="match status" value="1"/>
</dbReference>
<comment type="subunit">
    <text evidence="13">Interacts with EME1.</text>
</comment>
<keyword evidence="9 13" id="KW-0460">Magnesium</keyword>
<dbReference type="GO" id="GO:0046872">
    <property type="term" value="F:metal ion binding"/>
    <property type="evidence" value="ECO:0007669"/>
    <property type="project" value="UniProtKB-UniRule"/>
</dbReference>
<dbReference type="InterPro" id="IPR033309">
    <property type="entry name" value="Mus81"/>
</dbReference>
<comment type="function">
    <text evidence="13">Interacts with EME1 to form a DNA structure-specific endonuclease with substrate preference for branched DNA structures with a 5'-end at the branch nick. Typical substrates include 3'-flap structures, D-loops, replication forks and nicked Holliday junctions. May be required in mitosis for the processing of stalled or collapsed replication fork intermediates. May be required in meiosis for the repair of meiosis-specific double strand breaks subsequent to single-end invasion (SEI).</text>
</comment>
<dbReference type="GO" id="GO:0006308">
    <property type="term" value="P:DNA catabolic process"/>
    <property type="evidence" value="ECO:0007669"/>
    <property type="project" value="UniProtKB-UniRule"/>
</dbReference>
<evidence type="ECO:0000259" key="14">
    <source>
        <dbReference type="Pfam" id="PF21136"/>
    </source>
</evidence>
<dbReference type="GO" id="GO:0008821">
    <property type="term" value="F:crossover junction DNA endonuclease activity"/>
    <property type="evidence" value="ECO:0007669"/>
    <property type="project" value="UniProtKB-UniRule"/>
</dbReference>
<protein>
    <recommendedName>
        <fullName evidence="13">Crossover junction endonuclease MUS81</fullName>
        <ecNumber evidence="13">3.1.22.-</ecNumber>
    </recommendedName>
</protein>
<gene>
    <name evidence="15" type="ORF">DCAF_LOCUS14450</name>
</gene>
<dbReference type="EMBL" id="CAWUPB010001157">
    <property type="protein sequence ID" value="CAK7339399.1"/>
    <property type="molecule type" value="Genomic_DNA"/>
</dbReference>
<keyword evidence="10 13" id="KW-0233">DNA recombination</keyword>
<comment type="similarity">
    <text evidence="3 13">Belongs to the XPF family.</text>
</comment>
<dbReference type="AlphaFoldDB" id="A0AAV1RVR2"/>
<keyword evidence="12 13" id="KW-0539">Nucleus</keyword>
<sequence>MQNQKRVLCPENEDLASYMLQKRQELAQSPKGLSENLDKTISKAYNSVCCSTTPIKTLKDFSQIKGVGKWIVRLMQGFFDNGSGSSEPEDLTKKGKRAQVAKRYLPQRNSVAYALLITLYRETVNGKEFMRKQELIDAAEVSGLSQAPILPEKGKGKPSQFGSSRSEWYSGWSCMTKLINKGLVVKSSCPAKYGFLFVSSIHPLHVWSIICWAKYDGLVTKQEIKVVGLD</sequence>
<evidence type="ECO:0000313" key="15">
    <source>
        <dbReference type="EMBL" id="CAK7339399.1"/>
    </source>
</evidence>
<evidence type="ECO:0000256" key="12">
    <source>
        <dbReference type="ARBA" id="ARBA00023242"/>
    </source>
</evidence>
<keyword evidence="7 13" id="KW-0227">DNA damage</keyword>
<keyword evidence="5 13" id="KW-0479">Metal-binding</keyword>
<evidence type="ECO:0000256" key="2">
    <source>
        <dbReference type="ARBA" id="ARBA00004123"/>
    </source>
</evidence>
<evidence type="ECO:0000256" key="6">
    <source>
        <dbReference type="ARBA" id="ARBA00022759"/>
    </source>
</evidence>
<evidence type="ECO:0000256" key="1">
    <source>
        <dbReference type="ARBA" id="ARBA00001946"/>
    </source>
</evidence>
<dbReference type="GO" id="GO:0000727">
    <property type="term" value="P:double-strand break repair via break-induced replication"/>
    <property type="evidence" value="ECO:0007669"/>
    <property type="project" value="UniProtKB-UniRule"/>
</dbReference>
<name>A0AAV1RVR2_9ROSI</name>
<keyword evidence="11 13" id="KW-0234">DNA repair</keyword>
<evidence type="ECO:0000256" key="9">
    <source>
        <dbReference type="ARBA" id="ARBA00022842"/>
    </source>
</evidence>
<keyword evidence="8 13" id="KW-0378">Hydrolase</keyword>
<dbReference type="PANTHER" id="PTHR13451:SF0">
    <property type="entry name" value="CROSSOVER JUNCTION ENDONUCLEASE MUS81"/>
    <property type="match status" value="1"/>
</dbReference>
<dbReference type="EC" id="3.1.22.-" evidence="13"/>
<comment type="caution">
    <text evidence="15">The sequence shown here is derived from an EMBL/GenBank/DDBJ whole genome shotgun (WGS) entry which is preliminary data.</text>
</comment>
<dbReference type="GO" id="GO:0048476">
    <property type="term" value="C:Holliday junction resolvase complex"/>
    <property type="evidence" value="ECO:0007669"/>
    <property type="project" value="UniProtKB-UniRule"/>
</dbReference>
<feature type="domain" description="MUS81 winged helix" evidence="14">
    <location>
        <begin position="106"/>
        <end position="194"/>
    </location>
</feature>
<accession>A0AAV1RVR2</accession>
<comment type="cofactor">
    <cofactor evidence="1 13">
        <name>Mg(2+)</name>
        <dbReference type="ChEBI" id="CHEBI:18420"/>
    </cofactor>
</comment>
<evidence type="ECO:0000256" key="11">
    <source>
        <dbReference type="ARBA" id="ARBA00023204"/>
    </source>
</evidence>
<evidence type="ECO:0000256" key="8">
    <source>
        <dbReference type="ARBA" id="ARBA00022801"/>
    </source>
</evidence>
<evidence type="ECO:0000256" key="7">
    <source>
        <dbReference type="ARBA" id="ARBA00022763"/>
    </source>
</evidence>
<organism evidence="15 16">
    <name type="scientific">Dovyalis caffra</name>
    <dbReference type="NCBI Taxonomy" id="77055"/>
    <lineage>
        <taxon>Eukaryota</taxon>
        <taxon>Viridiplantae</taxon>
        <taxon>Streptophyta</taxon>
        <taxon>Embryophyta</taxon>
        <taxon>Tracheophyta</taxon>
        <taxon>Spermatophyta</taxon>
        <taxon>Magnoliopsida</taxon>
        <taxon>eudicotyledons</taxon>
        <taxon>Gunneridae</taxon>
        <taxon>Pentapetalae</taxon>
        <taxon>rosids</taxon>
        <taxon>fabids</taxon>
        <taxon>Malpighiales</taxon>
        <taxon>Salicaceae</taxon>
        <taxon>Flacourtieae</taxon>
        <taxon>Dovyalis</taxon>
    </lineage>
</organism>
<reference evidence="15 16" key="1">
    <citation type="submission" date="2024-01" db="EMBL/GenBank/DDBJ databases">
        <authorList>
            <person name="Waweru B."/>
        </authorList>
    </citation>
    <scope>NUCLEOTIDE SEQUENCE [LARGE SCALE GENOMIC DNA]</scope>
</reference>
<dbReference type="GO" id="GO:0048257">
    <property type="term" value="F:3'-flap endonuclease activity"/>
    <property type="evidence" value="ECO:0007669"/>
    <property type="project" value="TreeGrafter"/>
</dbReference>
<dbReference type="CDD" id="cd21036">
    <property type="entry name" value="WH_MUS81"/>
    <property type="match status" value="1"/>
</dbReference>
<dbReference type="GO" id="GO:0003677">
    <property type="term" value="F:DNA binding"/>
    <property type="evidence" value="ECO:0007669"/>
    <property type="project" value="UniProtKB-UniRule"/>
</dbReference>
<dbReference type="GO" id="GO:0000712">
    <property type="term" value="P:resolution of meiotic recombination intermediates"/>
    <property type="evidence" value="ECO:0007669"/>
    <property type="project" value="TreeGrafter"/>
</dbReference>
<evidence type="ECO:0000256" key="3">
    <source>
        <dbReference type="ARBA" id="ARBA00010015"/>
    </source>
</evidence>
<evidence type="ECO:0000256" key="4">
    <source>
        <dbReference type="ARBA" id="ARBA00022722"/>
    </source>
</evidence>
<dbReference type="Gene3D" id="1.10.10.10">
    <property type="entry name" value="Winged helix-like DNA-binding domain superfamily/Winged helix DNA-binding domain"/>
    <property type="match status" value="1"/>
</dbReference>
<evidence type="ECO:0000313" key="16">
    <source>
        <dbReference type="Proteomes" id="UP001314170"/>
    </source>
</evidence>
<dbReference type="Proteomes" id="UP001314170">
    <property type="component" value="Unassembled WGS sequence"/>
</dbReference>
<evidence type="ECO:0000256" key="5">
    <source>
        <dbReference type="ARBA" id="ARBA00022723"/>
    </source>
</evidence>
<keyword evidence="4 13" id="KW-0540">Nuclease</keyword>
<keyword evidence="16" id="KW-1185">Reference proteome</keyword>
<proteinExistence type="inferred from homology"/>
<dbReference type="InterPro" id="IPR047417">
    <property type="entry name" value="WHD_MUS81"/>
</dbReference>